<evidence type="ECO:0000256" key="1">
    <source>
        <dbReference type="SAM" id="MobiDB-lite"/>
    </source>
</evidence>
<name>A0ABR7LSC6_9ACTN</name>
<evidence type="ECO:0000313" key="4">
    <source>
        <dbReference type="EMBL" id="MBC6467380.1"/>
    </source>
</evidence>
<feature type="compositionally biased region" description="Pro residues" evidence="1">
    <location>
        <begin position="690"/>
        <end position="703"/>
    </location>
</feature>
<accession>A0ABR7LSC6</accession>
<reference evidence="4 5" key="1">
    <citation type="submission" date="2020-06" db="EMBL/GenBank/DDBJ databases">
        <title>Actinomadura xiongansis sp. nov., isolated from soil of Baiyangdian.</title>
        <authorList>
            <person name="Zhang X."/>
        </authorList>
    </citation>
    <scope>NUCLEOTIDE SEQUENCE [LARGE SCALE GENOMIC DNA]</scope>
    <source>
        <strain evidence="4 5">HBUM206468</strain>
    </source>
</reference>
<evidence type="ECO:0000256" key="2">
    <source>
        <dbReference type="SAM" id="Phobius"/>
    </source>
</evidence>
<sequence>MHTTARISPFTDATGERRPRTARCVRRLAALIGAVLAGLTLVPAHPLAATAQAGSAAWSKDLAPIMLVLDASGSMAAPARGGTKMDAAKRAVRSVVETLPADSRLGLTVYGTGTGPSAGEKAAGCKDIKVVHPVGSLDKAGMISAANGVEPRGHTPIGQSLRTAADALPKEGPRSIVLVSDGEDTCAPPTPCEVAKDLAEQGIDLRIHTVGYQVDAKARNQLTCIAQSTGGTYTDVPDASSLGQSLGRVTASALRNYEPAGIQVKGTNTPQGAPVLKPGGYQDTLGDAKRYYSVDIPAGNTAYFAATVPFVRGGSVQVKGLNIALLGVNGTDCNVSENAITTRGRDGRPLSVEFTWDGLVSESRTPFPDCKRPGRYTFSVYFTGASDAPAAGDDGGGERLPVELQVGLEPPVAGDKGSAPAGQPVAFQNPGGPDRPVTGGASFGTATALPGSGHYTEQIHYGEFLFYKVRLDWGQALTYRVRYPDDPNTRAAVNIETEMYAPSRKRLTWETTFYSGRAKMLDAPFLGVKTGGFSTLPIRYRNRELKESKFTPHSVAGWYYFAVKLGRKSSENASPNAIPVTMDVSVVGTPEKGPQYAGAAAGTDAFGAPPPRPPAATPLSGRKVSAESGPAWWIIGAAAAGAVVISAVIGTVLVGRRRRHAAPHPHHPGAPPFGPGSGAPPFGPGSGAPPHGPGSGVPPGPPR</sequence>
<keyword evidence="2" id="KW-0472">Membrane</keyword>
<dbReference type="Proteomes" id="UP000805614">
    <property type="component" value="Unassembled WGS sequence"/>
</dbReference>
<gene>
    <name evidence="4" type="ORF">HKK74_18035</name>
</gene>
<dbReference type="Gene3D" id="3.40.50.410">
    <property type="entry name" value="von Willebrand factor, type A domain"/>
    <property type="match status" value="1"/>
</dbReference>
<proteinExistence type="predicted"/>
<feature type="domain" description="VWFA" evidence="3">
    <location>
        <begin position="64"/>
        <end position="249"/>
    </location>
</feature>
<dbReference type="SMART" id="SM00327">
    <property type="entry name" value="VWA"/>
    <property type="match status" value="1"/>
</dbReference>
<dbReference type="Pfam" id="PF13519">
    <property type="entry name" value="VWA_2"/>
    <property type="match status" value="1"/>
</dbReference>
<comment type="caution">
    <text evidence="4">The sequence shown here is derived from an EMBL/GenBank/DDBJ whole genome shotgun (WGS) entry which is preliminary data.</text>
</comment>
<keyword evidence="2" id="KW-1133">Transmembrane helix</keyword>
<organism evidence="4 5">
    <name type="scientific">Actinomadura alba</name>
    <dbReference type="NCBI Taxonomy" id="406431"/>
    <lineage>
        <taxon>Bacteria</taxon>
        <taxon>Bacillati</taxon>
        <taxon>Actinomycetota</taxon>
        <taxon>Actinomycetes</taxon>
        <taxon>Streptosporangiales</taxon>
        <taxon>Thermomonosporaceae</taxon>
        <taxon>Actinomadura</taxon>
    </lineage>
</organism>
<dbReference type="PANTHER" id="PTHR10579">
    <property type="entry name" value="CALCIUM-ACTIVATED CHLORIDE CHANNEL REGULATOR"/>
    <property type="match status" value="1"/>
</dbReference>
<dbReference type="RefSeq" id="WP_187244379.1">
    <property type="nucleotide sequence ID" value="NZ_BAAAOK010000005.1"/>
</dbReference>
<feature type="region of interest" description="Disordered" evidence="1">
    <location>
        <begin position="594"/>
        <end position="623"/>
    </location>
</feature>
<dbReference type="PROSITE" id="PS50234">
    <property type="entry name" value="VWFA"/>
    <property type="match status" value="1"/>
</dbReference>
<dbReference type="SUPFAM" id="SSF53300">
    <property type="entry name" value="vWA-like"/>
    <property type="match status" value="1"/>
</dbReference>
<keyword evidence="5" id="KW-1185">Reference proteome</keyword>
<dbReference type="PANTHER" id="PTHR10579:SF102">
    <property type="entry name" value="EXPRESSED PROTEIN"/>
    <property type="match status" value="1"/>
</dbReference>
<evidence type="ECO:0000259" key="3">
    <source>
        <dbReference type="PROSITE" id="PS50234"/>
    </source>
</evidence>
<feature type="region of interest" description="Disordered" evidence="1">
    <location>
        <begin position="659"/>
        <end position="703"/>
    </location>
</feature>
<protein>
    <submittedName>
        <fullName evidence="4">VWA domain-containing protein</fullName>
    </submittedName>
</protein>
<evidence type="ECO:0000313" key="5">
    <source>
        <dbReference type="Proteomes" id="UP000805614"/>
    </source>
</evidence>
<keyword evidence="2" id="KW-0812">Transmembrane</keyword>
<dbReference type="InterPro" id="IPR002035">
    <property type="entry name" value="VWF_A"/>
</dbReference>
<dbReference type="EMBL" id="JABVEC010000012">
    <property type="protein sequence ID" value="MBC6467380.1"/>
    <property type="molecule type" value="Genomic_DNA"/>
</dbReference>
<dbReference type="InterPro" id="IPR051266">
    <property type="entry name" value="CLCR"/>
</dbReference>
<feature type="compositionally biased region" description="Low complexity" evidence="1">
    <location>
        <begin position="597"/>
        <end position="607"/>
    </location>
</feature>
<dbReference type="InterPro" id="IPR036465">
    <property type="entry name" value="vWFA_dom_sf"/>
</dbReference>
<feature type="transmembrane region" description="Helical" evidence="2">
    <location>
        <begin position="631"/>
        <end position="654"/>
    </location>
</feature>